<organism evidence="4 5">
    <name type="scientific">Thermosipho japonicus</name>
    <dbReference type="NCBI Taxonomy" id="90323"/>
    <lineage>
        <taxon>Bacteria</taxon>
        <taxon>Thermotogati</taxon>
        <taxon>Thermotogota</taxon>
        <taxon>Thermotogae</taxon>
        <taxon>Thermotogales</taxon>
        <taxon>Fervidobacteriaceae</taxon>
        <taxon>Thermosipho</taxon>
    </lineage>
</organism>
<dbReference type="PIRSF" id="PIRSF016184">
    <property type="entry name" value="PhzC_PhzF"/>
    <property type="match status" value="1"/>
</dbReference>
<evidence type="ECO:0000313" key="5">
    <source>
        <dbReference type="Proteomes" id="UP000555828"/>
    </source>
</evidence>
<dbReference type="Proteomes" id="UP000555828">
    <property type="component" value="Unassembled WGS sequence"/>
</dbReference>
<dbReference type="PANTHER" id="PTHR13774:SF39">
    <property type="entry name" value="BIOSYNTHESIS PROTEIN, PUTATIVE-RELATED"/>
    <property type="match status" value="1"/>
</dbReference>
<reference evidence="4 5" key="1">
    <citation type="submission" date="2020-08" db="EMBL/GenBank/DDBJ databases">
        <title>Genomic Encyclopedia of Type Strains, Phase IV (KMG-IV): sequencing the most valuable type-strain genomes for metagenomic binning, comparative biology and taxonomic classification.</title>
        <authorList>
            <person name="Goeker M."/>
        </authorList>
    </citation>
    <scope>NUCLEOTIDE SEQUENCE [LARGE SCALE GENOMIC DNA]</scope>
    <source>
        <strain evidence="4 5">DSM 13481</strain>
    </source>
</reference>
<dbReference type="SUPFAM" id="SSF54506">
    <property type="entry name" value="Diaminopimelate epimerase-like"/>
    <property type="match status" value="1"/>
</dbReference>
<dbReference type="AlphaFoldDB" id="A0A841GVY9"/>
<comment type="similarity">
    <text evidence="1">Belongs to the PhzF family.</text>
</comment>
<evidence type="ECO:0000313" key="4">
    <source>
        <dbReference type="EMBL" id="MBB6063341.1"/>
    </source>
</evidence>
<dbReference type="GO" id="GO:0016853">
    <property type="term" value="F:isomerase activity"/>
    <property type="evidence" value="ECO:0007669"/>
    <property type="project" value="UniProtKB-KW"/>
</dbReference>
<proteinExistence type="inferred from homology"/>
<keyword evidence="2" id="KW-0413">Isomerase</keyword>
<accession>A0A841GVY9</accession>
<name>A0A841GVY9_9BACT</name>
<dbReference type="RefSeq" id="WP_184619923.1">
    <property type="nucleotide sequence ID" value="NZ_JACHEX010000006.1"/>
</dbReference>
<dbReference type="GO" id="GO:0005737">
    <property type="term" value="C:cytoplasm"/>
    <property type="evidence" value="ECO:0007669"/>
    <property type="project" value="TreeGrafter"/>
</dbReference>
<dbReference type="PANTHER" id="PTHR13774">
    <property type="entry name" value="PHENAZINE BIOSYNTHESIS PROTEIN"/>
    <property type="match status" value="1"/>
</dbReference>
<gene>
    <name evidence="4" type="ORF">HNP65_001811</name>
</gene>
<evidence type="ECO:0000256" key="1">
    <source>
        <dbReference type="ARBA" id="ARBA00008270"/>
    </source>
</evidence>
<dbReference type="NCBIfam" id="TIGR00654">
    <property type="entry name" value="PhzF_family"/>
    <property type="match status" value="1"/>
</dbReference>
<keyword evidence="5" id="KW-1185">Reference proteome</keyword>
<dbReference type="Pfam" id="PF02567">
    <property type="entry name" value="PhzC-PhzF"/>
    <property type="match status" value="1"/>
</dbReference>
<dbReference type="InterPro" id="IPR003719">
    <property type="entry name" value="Phenazine_PhzF-like"/>
</dbReference>
<dbReference type="Gene3D" id="3.10.310.10">
    <property type="entry name" value="Diaminopimelate Epimerase, Chain A, domain 1"/>
    <property type="match status" value="2"/>
</dbReference>
<protein>
    <submittedName>
        <fullName evidence="4">PhzF family phenazine biosynthesis protein</fullName>
    </submittedName>
</protein>
<evidence type="ECO:0000256" key="2">
    <source>
        <dbReference type="ARBA" id="ARBA00023235"/>
    </source>
</evidence>
<dbReference type="EMBL" id="JACHEX010000006">
    <property type="protein sequence ID" value="MBB6063341.1"/>
    <property type="molecule type" value="Genomic_DNA"/>
</dbReference>
<evidence type="ECO:0000256" key="3">
    <source>
        <dbReference type="PIRSR" id="PIRSR016184-1"/>
    </source>
</evidence>
<comment type="caution">
    <text evidence="4">The sequence shown here is derived from an EMBL/GenBank/DDBJ whole genome shotgun (WGS) entry which is preliminary data.</text>
</comment>
<feature type="active site" evidence="3">
    <location>
        <position position="44"/>
    </location>
</feature>
<sequence length="279" mass="31763">MNFYIVDAFTSEPFKGNPAGVVILEKDIPKNIKQLIASEVKFSETAFIKKISKNDFKIEYFTPVSEIDLCGHATIATFYVLKEKNLVFSNNKYNLHTNVGKLSILIENDLVLMEQAKPELGKVYDKDAITEILGINFEDLDERFKPQASYTGLWDLLIPIKKKETLLKLKPNLEKIKEFTKENNIVSFHLFTLDEREALANTRDFAPLYGINEEAATGTANGALLYYLYKNNIIDEKKVHKIIQGESMNRKSEIFGKIENEKVFIGGKAKIIIEGNLEV</sequence>